<dbReference type="OrthoDB" id="78686at2759"/>
<feature type="domain" description="Tc1-like transposase DDE" evidence="1">
    <location>
        <begin position="32"/>
        <end position="165"/>
    </location>
</feature>
<keyword evidence="3" id="KW-1185">Reference proteome</keyword>
<protein>
    <recommendedName>
        <fullName evidence="1">Tc1-like transposase DDE domain-containing protein</fullName>
    </recommendedName>
</protein>
<dbReference type="STRING" id="1202772.A0A1V9Y435"/>
<dbReference type="Gene3D" id="3.30.420.10">
    <property type="entry name" value="Ribonuclease H-like superfamily/Ribonuclease H"/>
    <property type="match status" value="1"/>
</dbReference>
<dbReference type="Proteomes" id="UP000243579">
    <property type="component" value="Unassembled WGS sequence"/>
</dbReference>
<sequence>MMTRAHHKARVLWASKAKNWGSKFDNINWSAEKKWNLDSPDGYNYYWADLTRRREHYSKRQNGGGGVMVWGGFSSRGTTELAFLEGKQDAEAYIATISDHLLPFAHANHSDGYFFQEDNASIHTAGVVARWFEEPDIDVEVIQWPAKSPNLNPIENLFVSCLGRCTTTRTGSPVAPEACGRDAQAM</sequence>
<evidence type="ECO:0000259" key="1">
    <source>
        <dbReference type="Pfam" id="PF13358"/>
    </source>
</evidence>
<name>A0A1V9Y435_ACHHY</name>
<accession>A0A1V9Y435</accession>
<dbReference type="PANTHER" id="PTHR23022">
    <property type="entry name" value="TRANSPOSABLE ELEMENT-RELATED"/>
    <property type="match status" value="1"/>
</dbReference>
<organism evidence="2 3">
    <name type="scientific">Achlya hypogyna</name>
    <name type="common">Oomycete</name>
    <name type="synonym">Protoachlya hypogyna</name>
    <dbReference type="NCBI Taxonomy" id="1202772"/>
    <lineage>
        <taxon>Eukaryota</taxon>
        <taxon>Sar</taxon>
        <taxon>Stramenopiles</taxon>
        <taxon>Oomycota</taxon>
        <taxon>Saprolegniomycetes</taxon>
        <taxon>Saprolegniales</taxon>
        <taxon>Achlyaceae</taxon>
        <taxon>Achlya</taxon>
    </lineage>
</organism>
<dbReference type="GO" id="GO:0003676">
    <property type="term" value="F:nucleic acid binding"/>
    <property type="evidence" value="ECO:0007669"/>
    <property type="project" value="InterPro"/>
</dbReference>
<dbReference type="InterPro" id="IPR052338">
    <property type="entry name" value="Transposase_5"/>
</dbReference>
<dbReference type="Pfam" id="PF13358">
    <property type="entry name" value="DDE_3"/>
    <property type="match status" value="1"/>
</dbReference>
<dbReference type="EMBL" id="JNBR01003001">
    <property type="protein sequence ID" value="OQR80472.1"/>
    <property type="molecule type" value="Genomic_DNA"/>
</dbReference>
<dbReference type="AlphaFoldDB" id="A0A1V9Y435"/>
<comment type="caution">
    <text evidence="2">The sequence shown here is derived from an EMBL/GenBank/DDBJ whole genome shotgun (WGS) entry which is preliminary data.</text>
</comment>
<evidence type="ECO:0000313" key="2">
    <source>
        <dbReference type="EMBL" id="OQR80472.1"/>
    </source>
</evidence>
<evidence type="ECO:0000313" key="3">
    <source>
        <dbReference type="Proteomes" id="UP000243579"/>
    </source>
</evidence>
<reference evidence="2 3" key="1">
    <citation type="journal article" date="2014" name="Genome Biol. Evol.">
        <title>The secreted proteins of Achlya hypogyna and Thraustotheca clavata identify the ancestral oomycete secretome and reveal gene acquisitions by horizontal gene transfer.</title>
        <authorList>
            <person name="Misner I."/>
            <person name="Blouin N."/>
            <person name="Leonard G."/>
            <person name="Richards T.A."/>
            <person name="Lane C.E."/>
        </authorList>
    </citation>
    <scope>NUCLEOTIDE SEQUENCE [LARGE SCALE GENOMIC DNA]</scope>
    <source>
        <strain evidence="2 3">ATCC 48635</strain>
    </source>
</reference>
<proteinExistence type="predicted"/>
<dbReference type="PANTHER" id="PTHR23022:SF129">
    <property type="entry name" value="TRANSPOSABLE ELEMENT TC3 TRANSPOSASE"/>
    <property type="match status" value="1"/>
</dbReference>
<dbReference type="InterPro" id="IPR036397">
    <property type="entry name" value="RNaseH_sf"/>
</dbReference>
<dbReference type="InterPro" id="IPR038717">
    <property type="entry name" value="Tc1-like_DDE_dom"/>
</dbReference>
<gene>
    <name evidence="2" type="ORF">ACHHYP_17519</name>
</gene>